<feature type="transmembrane region" description="Helical" evidence="7">
    <location>
        <begin position="62"/>
        <end position="90"/>
    </location>
</feature>
<feature type="transmembrane region" description="Helical" evidence="7">
    <location>
        <begin position="32"/>
        <end position="50"/>
    </location>
</feature>
<keyword evidence="5 7" id="KW-1133">Transmembrane helix</keyword>
<evidence type="ECO:0000313" key="10">
    <source>
        <dbReference type="Proteomes" id="UP001359886"/>
    </source>
</evidence>
<dbReference type="Pfam" id="PF02080">
    <property type="entry name" value="TrkA_C"/>
    <property type="match status" value="1"/>
</dbReference>
<dbReference type="SUPFAM" id="SSF116726">
    <property type="entry name" value="TrkA C-terminal domain-like"/>
    <property type="match status" value="2"/>
</dbReference>
<dbReference type="InterPro" id="IPR051679">
    <property type="entry name" value="DASS-Related_Transporters"/>
</dbReference>
<dbReference type="RefSeq" id="WP_354694391.1">
    <property type="nucleotide sequence ID" value="NZ_JAZHOG010000003.1"/>
</dbReference>
<dbReference type="PANTHER" id="PTHR43652">
    <property type="entry name" value="BASIC AMINO ACID ANTIPORTER YFCC-RELATED"/>
    <property type="match status" value="1"/>
</dbReference>
<reference evidence="9 10" key="1">
    <citation type="submission" date="2024-02" db="EMBL/GenBank/DDBJ databases">
        <title>A novel Wenzhouxiangellaceae bacterium, isolated from coastal sediments.</title>
        <authorList>
            <person name="Du Z.-J."/>
            <person name="Ye Y.-Q."/>
            <person name="Zhang X.-Y."/>
        </authorList>
    </citation>
    <scope>NUCLEOTIDE SEQUENCE [LARGE SCALE GENOMIC DNA]</scope>
    <source>
        <strain evidence="9 10">CH-27</strain>
    </source>
</reference>
<gene>
    <name evidence="9" type="ORF">V3330_05495</name>
</gene>
<dbReference type="PROSITE" id="PS51202">
    <property type="entry name" value="RCK_C"/>
    <property type="match status" value="2"/>
</dbReference>
<keyword evidence="6 7" id="KW-0472">Membrane</keyword>
<feature type="transmembrane region" description="Helical" evidence="7">
    <location>
        <begin position="187"/>
        <end position="210"/>
    </location>
</feature>
<feature type="domain" description="RCK C-terminal" evidence="8">
    <location>
        <begin position="232"/>
        <end position="315"/>
    </location>
</feature>
<evidence type="ECO:0000256" key="4">
    <source>
        <dbReference type="ARBA" id="ARBA00022737"/>
    </source>
</evidence>
<name>A0AAW9R5T0_9GAMM</name>
<comment type="caution">
    <text evidence="9">The sequence shown here is derived from an EMBL/GenBank/DDBJ whole genome shotgun (WGS) entry which is preliminary data.</text>
</comment>
<dbReference type="InterPro" id="IPR004680">
    <property type="entry name" value="Cit_transptr-like_dom"/>
</dbReference>
<protein>
    <submittedName>
        <fullName evidence="9">SLC13 family permease</fullName>
    </submittedName>
</protein>
<feature type="transmembrane region" description="Helical" evidence="7">
    <location>
        <begin position="6"/>
        <end position="25"/>
    </location>
</feature>
<dbReference type="InterPro" id="IPR006037">
    <property type="entry name" value="RCK_C"/>
</dbReference>
<dbReference type="PANTHER" id="PTHR43652:SF2">
    <property type="entry name" value="BASIC AMINO ACID ANTIPORTER YFCC-RELATED"/>
    <property type="match status" value="1"/>
</dbReference>
<feature type="transmembrane region" description="Helical" evidence="7">
    <location>
        <begin position="517"/>
        <end position="540"/>
    </location>
</feature>
<keyword evidence="2" id="KW-0813">Transport</keyword>
<sequence length="613" mass="65149">MDAGLTLSGDMILVLMVLSATIGLFVSELVRVDVAAIMVMVTIGLLGLVPPTDLFDGFASNAVLSIIAVMVLGAGLDRTGVMTVVAAWILKAGGKKTNRITSLVSGAVGVISGMMQNVGATALFMPVVSRISGRTKVPLSELLMPMGFCAILGGTLTMVGSSPLILLNDLIANANRSLPPGVETLEPFHLFDVTPVGLALLVSGIIYFLVGGRMLLPRTKEKSVGAPARTKSYFADVYGIKGDIFELLVTVDSPLVGMKISDAEKLSGAPIMLAIRNTEEPRLAPPSDEMIWVGTILGVMGTRDVVGRFALANQCRVQPRLRTFGGLFNASRAGISEVVIPPGSRLIGQTINEARLRKRYGISVLAVNRRGEILVEDMRDLELEPGDCLVSHSTWQDLSAVGKERDFIVATEIPKEEQRPNKVAHALVFFAISIFLILFTDYRLSISLLVGAMGMVLTGVLSMDEAYGAVSWKSVFLLASLIPLGQAMERTGTAAWIAQEIMVLLGDVPDVVMQISLAALATLFTLVMSNVGATTILVPISVSIAFTTGANPLMYALIVALSASNAFILPTHQVNALIMGPGGYRVADFIRVGSIMSVIFIAVMLTMVNLIFG</sequence>
<comment type="subcellular location">
    <subcellularLocation>
        <location evidence="1">Membrane</location>
        <topology evidence="1">Multi-pass membrane protein</topology>
    </subcellularLocation>
</comment>
<proteinExistence type="predicted"/>
<feature type="transmembrane region" description="Helical" evidence="7">
    <location>
        <begin position="423"/>
        <end position="440"/>
    </location>
</feature>
<evidence type="ECO:0000256" key="3">
    <source>
        <dbReference type="ARBA" id="ARBA00022692"/>
    </source>
</evidence>
<evidence type="ECO:0000256" key="1">
    <source>
        <dbReference type="ARBA" id="ARBA00004141"/>
    </source>
</evidence>
<dbReference type="GO" id="GO:0006813">
    <property type="term" value="P:potassium ion transport"/>
    <property type="evidence" value="ECO:0007669"/>
    <property type="project" value="InterPro"/>
</dbReference>
<feature type="transmembrane region" description="Helical" evidence="7">
    <location>
        <begin position="142"/>
        <end position="167"/>
    </location>
</feature>
<dbReference type="EMBL" id="JAZHOG010000003">
    <property type="protein sequence ID" value="MEJ8567072.1"/>
    <property type="molecule type" value="Genomic_DNA"/>
</dbReference>
<evidence type="ECO:0000256" key="7">
    <source>
        <dbReference type="SAM" id="Phobius"/>
    </source>
</evidence>
<dbReference type="GO" id="GO:0008324">
    <property type="term" value="F:monoatomic cation transmembrane transporter activity"/>
    <property type="evidence" value="ECO:0007669"/>
    <property type="project" value="InterPro"/>
</dbReference>
<feature type="transmembrane region" description="Helical" evidence="7">
    <location>
        <begin position="589"/>
        <end position="612"/>
    </location>
</feature>
<keyword evidence="3 7" id="KW-0812">Transmembrane</keyword>
<feature type="transmembrane region" description="Helical" evidence="7">
    <location>
        <begin position="446"/>
        <end position="463"/>
    </location>
</feature>
<keyword evidence="10" id="KW-1185">Reference proteome</keyword>
<evidence type="ECO:0000313" key="9">
    <source>
        <dbReference type="EMBL" id="MEJ8567072.1"/>
    </source>
</evidence>
<evidence type="ECO:0000256" key="6">
    <source>
        <dbReference type="ARBA" id="ARBA00023136"/>
    </source>
</evidence>
<keyword evidence="4" id="KW-0677">Repeat</keyword>
<dbReference type="Gene3D" id="3.30.70.1450">
    <property type="entry name" value="Regulator of K+ conductance, C-terminal domain"/>
    <property type="match status" value="2"/>
</dbReference>
<dbReference type="Pfam" id="PF03600">
    <property type="entry name" value="CitMHS"/>
    <property type="match status" value="1"/>
</dbReference>
<dbReference type="GO" id="GO:0005886">
    <property type="term" value="C:plasma membrane"/>
    <property type="evidence" value="ECO:0007669"/>
    <property type="project" value="TreeGrafter"/>
</dbReference>
<evidence type="ECO:0000256" key="2">
    <source>
        <dbReference type="ARBA" id="ARBA00022448"/>
    </source>
</evidence>
<dbReference type="AlphaFoldDB" id="A0AAW9R5T0"/>
<accession>A0AAW9R5T0</accession>
<dbReference type="Proteomes" id="UP001359886">
    <property type="component" value="Unassembled WGS sequence"/>
</dbReference>
<dbReference type="InterPro" id="IPR036721">
    <property type="entry name" value="RCK_C_sf"/>
</dbReference>
<feature type="domain" description="RCK C-terminal" evidence="8">
    <location>
        <begin position="323"/>
        <end position="407"/>
    </location>
</feature>
<organism evidence="9 10">
    <name type="scientific">Elongatibacter sediminis</name>
    <dbReference type="NCBI Taxonomy" id="3119006"/>
    <lineage>
        <taxon>Bacteria</taxon>
        <taxon>Pseudomonadati</taxon>
        <taxon>Pseudomonadota</taxon>
        <taxon>Gammaproteobacteria</taxon>
        <taxon>Chromatiales</taxon>
        <taxon>Wenzhouxiangellaceae</taxon>
        <taxon>Elongatibacter</taxon>
    </lineage>
</organism>
<evidence type="ECO:0000256" key="5">
    <source>
        <dbReference type="ARBA" id="ARBA00022989"/>
    </source>
</evidence>
<evidence type="ECO:0000259" key="8">
    <source>
        <dbReference type="PROSITE" id="PS51202"/>
    </source>
</evidence>